<evidence type="ECO:0000313" key="2">
    <source>
        <dbReference type="Proteomes" id="UP000652761"/>
    </source>
</evidence>
<comment type="caution">
    <text evidence="1">The sequence shown here is derived from an EMBL/GenBank/DDBJ whole genome shotgun (WGS) entry which is preliminary data.</text>
</comment>
<dbReference type="EMBL" id="NMUH01000012">
    <property type="protein sequence ID" value="MQL68334.1"/>
    <property type="molecule type" value="Genomic_DNA"/>
</dbReference>
<sequence>MVVASEVPVCNAFERLPEDVLEALVINQEIVITQQADPVVQGDVQALGSQAGTAILVSSMPSSSTFNDRSDLPLSPAGGKDFMLHDVNAVQAQGSNMGDPGYVSSKGVHLSLGSKDAILCVHGAELAQAEGPCRNGDGAAASSSPTEPVARDVDGEENPLLVHGNPAGLLPHIDKSISIVSQKATVDNLLMPHVDISKDGSILLNDGIFTRSKAKAAVVKRGSCQGIAGPGGEAKEEEISWGEEPFKLSSPFFKF</sequence>
<dbReference type="Proteomes" id="UP000652761">
    <property type="component" value="Unassembled WGS sequence"/>
</dbReference>
<name>A0A843TFE9_COLES</name>
<gene>
    <name evidence="1" type="ORF">Taro_000606</name>
</gene>
<accession>A0A843TFE9</accession>
<reference evidence="1" key="1">
    <citation type="submission" date="2017-07" db="EMBL/GenBank/DDBJ databases">
        <title>Taro Niue Genome Assembly and Annotation.</title>
        <authorList>
            <person name="Atibalentja N."/>
            <person name="Keating K."/>
            <person name="Fields C.J."/>
        </authorList>
    </citation>
    <scope>NUCLEOTIDE SEQUENCE</scope>
    <source>
        <strain evidence="1">Niue_2</strain>
        <tissue evidence="1">Leaf</tissue>
    </source>
</reference>
<evidence type="ECO:0000313" key="1">
    <source>
        <dbReference type="EMBL" id="MQL68334.1"/>
    </source>
</evidence>
<organism evidence="1 2">
    <name type="scientific">Colocasia esculenta</name>
    <name type="common">Wild taro</name>
    <name type="synonym">Arum esculentum</name>
    <dbReference type="NCBI Taxonomy" id="4460"/>
    <lineage>
        <taxon>Eukaryota</taxon>
        <taxon>Viridiplantae</taxon>
        <taxon>Streptophyta</taxon>
        <taxon>Embryophyta</taxon>
        <taxon>Tracheophyta</taxon>
        <taxon>Spermatophyta</taxon>
        <taxon>Magnoliopsida</taxon>
        <taxon>Liliopsida</taxon>
        <taxon>Araceae</taxon>
        <taxon>Aroideae</taxon>
        <taxon>Colocasieae</taxon>
        <taxon>Colocasia</taxon>
    </lineage>
</organism>
<keyword evidence="2" id="KW-1185">Reference proteome</keyword>
<proteinExistence type="predicted"/>
<dbReference type="AlphaFoldDB" id="A0A843TFE9"/>
<protein>
    <submittedName>
        <fullName evidence="1">Uncharacterized protein</fullName>
    </submittedName>
</protein>